<protein>
    <submittedName>
        <fullName evidence="1">Uncharacterized protein</fullName>
    </submittedName>
</protein>
<sequence>MRKPTLKTGSLCKGVFLRTTHPGREGMDEVKVSEGHSETTPRFSPAGFDRIDSVNTPQMRTRAKKPSVMAANGVPGLRFGLVEVVVEYALGLLLGYRKILPALPLPFGTMLQCKLLVWSPIESIRLGSAIVPFQALRFPPVSLPPRLRSRPQPTLLSPELNPTAKFQQYLPVLVNSVFGQLRYSGFLPHVELSFGVALGHSPVDDVVQSATTTSRMSSISCFMISSKHTILTNVASNGVLSRAAESIITQSQHPRILQLGPGIAQRLPDEQAQ</sequence>
<organism evidence="1 2">
    <name type="scientific">Mycena metata</name>
    <dbReference type="NCBI Taxonomy" id="1033252"/>
    <lineage>
        <taxon>Eukaryota</taxon>
        <taxon>Fungi</taxon>
        <taxon>Dikarya</taxon>
        <taxon>Basidiomycota</taxon>
        <taxon>Agaricomycotina</taxon>
        <taxon>Agaricomycetes</taxon>
        <taxon>Agaricomycetidae</taxon>
        <taxon>Agaricales</taxon>
        <taxon>Marasmiineae</taxon>
        <taxon>Mycenaceae</taxon>
        <taxon>Mycena</taxon>
    </lineage>
</organism>
<reference evidence="1" key="1">
    <citation type="submission" date="2023-03" db="EMBL/GenBank/DDBJ databases">
        <title>Massive genome expansion in bonnet fungi (Mycena s.s.) driven by repeated elements and novel gene families across ecological guilds.</title>
        <authorList>
            <consortium name="Lawrence Berkeley National Laboratory"/>
            <person name="Harder C.B."/>
            <person name="Miyauchi S."/>
            <person name="Viragh M."/>
            <person name="Kuo A."/>
            <person name="Thoen E."/>
            <person name="Andreopoulos B."/>
            <person name="Lu D."/>
            <person name="Skrede I."/>
            <person name="Drula E."/>
            <person name="Henrissat B."/>
            <person name="Morin E."/>
            <person name="Kohler A."/>
            <person name="Barry K."/>
            <person name="LaButti K."/>
            <person name="Morin E."/>
            <person name="Salamov A."/>
            <person name="Lipzen A."/>
            <person name="Mereny Z."/>
            <person name="Hegedus B."/>
            <person name="Baldrian P."/>
            <person name="Stursova M."/>
            <person name="Weitz H."/>
            <person name="Taylor A."/>
            <person name="Grigoriev I.V."/>
            <person name="Nagy L.G."/>
            <person name="Martin F."/>
            <person name="Kauserud H."/>
        </authorList>
    </citation>
    <scope>NUCLEOTIDE SEQUENCE</scope>
    <source>
        <strain evidence="1">CBHHK182m</strain>
    </source>
</reference>
<accession>A0AAD7IJK8</accession>
<evidence type="ECO:0000313" key="2">
    <source>
        <dbReference type="Proteomes" id="UP001215598"/>
    </source>
</evidence>
<comment type="caution">
    <text evidence="1">The sequence shown here is derived from an EMBL/GenBank/DDBJ whole genome shotgun (WGS) entry which is preliminary data.</text>
</comment>
<name>A0AAD7IJK8_9AGAR</name>
<dbReference type="Proteomes" id="UP001215598">
    <property type="component" value="Unassembled WGS sequence"/>
</dbReference>
<keyword evidence="2" id="KW-1185">Reference proteome</keyword>
<proteinExistence type="predicted"/>
<gene>
    <name evidence="1" type="ORF">B0H16DRAFT_1693163</name>
</gene>
<dbReference type="EMBL" id="JARKIB010000086">
    <property type="protein sequence ID" value="KAJ7744652.1"/>
    <property type="molecule type" value="Genomic_DNA"/>
</dbReference>
<evidence type="ECO:0000313" key="1">
    <source>
        <dbReference type="EMBL" id="KAJ7744652.1"/>
    </source>
</evidence>
<dbReference type="AlphaFoldDB" id="A0AAD7IJK8"/>